<protein>
    <submittedName>
        <fullName evidence="7">DUF202 domain-containing protein</fullName>
    </submittedName>
</protein>
<gene>
    <name evidence="7" type="ORF">EXU32_01020</name>
</gene>
<name>A0A4P6MNM1_9MICO</name>
<evidence type="ECO:0000256" key="4">
    <source>
        <dbReference type="ARBA" id="ARBA00023136"/>
    </source>
</evidence>
<keyword evidence="8" id="KW-1185">Reference proteome</keyword>
<dbReference type="AlphaFoldDB" id="A0A4P6MNM1"/>
<proteinExistence type="predicted"/>
<comment type="subcellular location">
    <subcellularLocation>
        <location evidence="1">Endomembrane system</location>
        <topology evidence="1">Multi-pass membrane protein</topology>
    </subcellularLocation>
</comment>
<evidence type="ECO:0000256" key="2">
    <source>
        <dbReference type="ARBA" id="ARBA00022692"/>
    </source>
</evidence>
<dbReference type="STRING" id="1216970.GCA_001570985_01256"/>
<evidence type="ECO:0000259" key="6">
    <source>
        <dbReference type="Pfam" id="PF02656"/>
    </source>
</evidence>
<dbReference type="InterPro" id="IPR003807">
    <property type="entry name" value="DUF202"/>
</dbReference>
<accession>A0A4P6MNM1</accession>
<evidence type="ECO:0000313" key="7">
    <source>
        <dbReference type="EMBL" id="QBF44974.1"/>
    </source>
</evidence>
<feature type="domain" description="DUF202" evidence="6">
    <location>
        <begin position="11"/>
        <end position="70"/>
    </location>
</feature>
<feature type="transmembrane region" description="Helical" evidence="5">
    <location>
        <begin position="86"/>
        <end position="107"/>
    </location>
</feature>
<sequence>MSELAASAPHGAQPERTALSWQRTALASAGGAAIIARHSGETLGPAAVVILLATLALAATAFVLGRQRYATAPVEPSRRRDGRAPFALALAVAAMALTELLALAVTVS</sequence>
<evidence type="ECO:0000313" key="8">
    <source>
        <dbReference type="Proteomes" id="UP000290408"/>
    </source>
</evidence>
<dbReference type="Proteomes" id="UP000290408">
    <property type="component" value="Chromosome"/>
</dbReference>
<evidence type="ECO:0000256" key="1">
    <source>
        <dbReference type="ARBA" id="ARBA00004127"/>
    </source>
</evidence>
<evidence type="ECO:0000256" key="3">
    <source>
        <dbReference type="ARBA" id="ARBA00022989"/>
    </source>
</evidence>
<keyword evidence="4 5" id="KW-0472">Membrane</keyword>
<organism evidence="7 8">
    <name type="scientific">Janibacter limosus</name>
    <dbReference type="NCBI Taxonomy" id="53458"/>
    <lineage>
        <taxon>Bacteria</taxon>
        <taxon>Bacillati</taxon>
        <taxon>Actinomycetota</taxon>
        <taxon>Actinomycetes</taxon>
        <taxon>Micrococcales</taxon>
        <taxon>Intrasporangiaceae</taxon>
        <taxon>Janibacter</taxon>
    </lineage>
</organism>
<dbReference type="GO" id="GO:0012505">
    <property type="term" value="C:endomembrane system"/>
    <property type="evidence" value="ECO:0007669"/>
    <property type="project" value="UniProtKB-SubCell"/>
</dbReference>
<evidence type="ECO:0000256" key="5">
    <source>
        <dbReference type="SAM" id="Phobius"/>
    </source>
</evidence>
<dbReference type="KEGG" id="jli:EXU32_01020"/>
<dbReference type="EMBL" id="CP036164">
    <property type="protein sequence ID" value="QBF44974.1"/>
    <property type="molecule type" value="Genomic_DNA"/>
</dbReference>
<keyword evidence="3 5" id="KW-1133">Transmembrane helix</keyword>
<reference evidence="7 8" key="1">
    <citation type="submission" date="2019-02" db="EMBL/GenBank/DDBJ databases">
        <title>Genomic data mining of an Antarctic deep-sea actinobacterium, Janibacterlimosus P3-3-X1.</title>
        <authorList>
            <person name="Liao L."/>
            <person name="Chen B."/>
        </authorList>
    </citation>
    <scope>NUCLEOTIDE SEQUENCE [LARGE SCALE GENOMIC DNA]</scope>
    <source>
        <strain evidence="7 8">P3-3-X1</strain>
    </source>
</reference>
<feature type="transmembrane region" description="Helical" evidence="5">
    <location>
        <begin position="46"/>
        <end position="65"/>
    </location>
</feature>
<keyword evidence="2 5" id="KW-0812">Transmembrane</keyword>
<dbReference type="RefSeq" id="WP_130628220.1">
    <property type="nucleotide sequence ID" value="NZ_CP036164.1"/>
</dbReference>
<dbReference type="Pfam" id="PF02656">
    <property type="entry name" value="DUF202"/>
    <property type="match status" value="1"/>
</dbReference>